<feature type="transmembrane region" description="Helical" evidence="2">
    <location>
        <begin position="540"/>
        <end position="559"/>
    </location>
</feature>
<comment type="caution">
    <text evidence="3">The sequence shown here is derived from an EMBL/GenBank/DDBJ whole genome shotgun (WGS) entry which is preliminary data.</text>
</comment>
<name>A0A841BRJ5_9ACTN</name>
<keyword evidence="2" id="KW-0472">Membrane</keyword>
<reference evidence="3 4" key="1">
    <citation type="submission" date="2020-08" db="EMBL/GenBank/DDBJ databases">
        <title>Sequencing the genomes of 1000 actinobacteria strains.</title>
        <authorList>
            <person name="Klenk H.-P."/>
        </authorList>
    </citation>
    <scope>NUCLEOTIDE SEQUENCE [LARGE SCALE GENOMIC DNA]</scope>
    <source>
        <strain evidence="3 4">DSM 45362</strain>
    </source>
</reference>
<evidence type="ECO:0000256" key="2">
    <source>
        <dbReference type="SAM" id="Phobius"/>
    </source>
</evidence>
<feature type="transmembrane region" description="Helical" evidence="2">
    <location>
        <begin position="245"/>
        <end position="263"/>
    </location>
</feature>
<feature type="transmembrane region" description="Helical" evidence="2">
    <location>
        <begin position="1273"/>
        <end position="1291"/>
    </location>
</feature>
<feature type="transmembrane region" description="Helical" evidence="2">
    <location>
        <begin position="750"/>
        <end position="770"/>
    </location>
</feature>
<feature type="transmembrane region" description="Helical" evidence="2">
    <location>
        <begin position="1358"/>
        <end position="1379"/>
    </location>
</feature>
<feature type="transmembrane region" description="Helical" evidence="2">
    <location>
        <begin position="1524"/>
        <end position="1542"/>
    </location>
</feature>
<feature type="transmembrane region" description="Helical" evidence="2">
    <location>
        <begin position="1496"/>
        <end position="1512"/>
    </location>
</feature>
<feature type="transmembrane region" description="Helical" evidence="2">
    <location>
        <begin position="1171"/>
        <end position="1193"/>
    </location>
</feature>
<feature type="transmembrane region" description="Helical" evidence="2">
    <location>
        <begin position="1385"/>
        <end position="1404"/>
    </location>
</feature>
<feature type="transmembrane region" description="Helical" evidence="2">
    <location>
        <begin position="1440"/>
        <end position="1460"/>
    </location>
</feature>
<feature type="transmembrane region" description="Helical" evidence="2">
    <location>
        <begin position="807"/>
        <end position="824"/>
    </location>
</feature>
<feature type="transmembrane region" description="Helical" evidence="2">
    <location>
        <begin position="633"/>
        <end position="653"/>
    </location>
</feature>
<feature type="transmembrane region" description="Helical" evidence="2">
    <location>
        <begin position="132"/>
        <end position="153"/>
    </location>
</feature>
<gene>
    <name evidence="3" type="ORF">F4553_003704</name>
</gene>
<keyword evidence="4" id="KW-1185">Reference proteome</keyword>
<feature type="transmembrane region" description="Helical" evidence="2">
    <location>
        <begin position="1467"/>
        <end position="1484"/>
    </location>
</feature>
<feature type="transmembrane region" description="Helical" evidence="2">
    <location>
        <begin position="1416"/>
        <end position="1434"/>
    </location>
</feature>
<dbReference type="Proteomes" id="UP000587527">
    <property type="component" value="Unassembled WGS sequence"/>
</dbReference>
<feature type="transmembrane region" description="Helical" evidence="2">
    <location>
        <begin position="875"/>
        <end position="898"/>
    </location>
</feature>
<feature type="transmembrane region" description="Helical" evidence="2">
    <location>
        <begin position="409"/>
        <end position="426"/>
    </location>
</feature>
<feature type="transmembrane region" description="Helical" evidence="2">
    <location>
        <begin position="438"/>
        <end position="458"/>
    </location>
</feature>
<feature type="transmembrane region" description="Helical" evidence="2">
    <location>
        <begin position="1571"/>
        <end position="1588"/>
    </location>
</feature>
<feature type="region of interest" description="Disordered" evidence="1">
    <location>
        <begin position="80"/>
        <end position="121"/>
    </location>
</feature>
<sequence>MEQTQCSMCGRLRDPAQRCPSCGNTAEDLAAELDRLNRAIADMSAEDLTLASARSGLSKKMQAALHQRRLIQHAEQERLKAANTPKQRRLRRNDPPPTGSIPAQGTGPDRPRVAPLLNQPAPETSARSAQNLLLALGGLLLGVAAIVFAVVAISSFSPAARVTILTLVTLLLLGGAPFLIKARLTSTAETLATVGLVLVPVTGYVVGMLPGVTASMTIVSGFVFAVTSAVAYGYHRLTLLTSARYAVVIAVQPVVPLLAFDLIRGPAGWALVFALMAGANAVIARAVEHSHSMPLRVGGSRNIGDFVHRPVVLEGAWSSYWLRELTWVLHGLTVIIALAFGTFAMMSADEPWAAARAGATVLLAAGIGFAGASVLALKPLPEVTAGILTIAVIAVVGRVTALALPGRELLAVAVAAVVTGLGVRLLPRAARRGPQIAASVALAIIGFFVLSGVLRAAMAPIRAAFPAWRADLSTFGVRMSDAAGPDGWSLVTTIALVTIAAALALPPSFRREAVVAGATLTGLAAPASLGLSWIATQWLLTAWAIAIAAAGIGVVGSAVPSQRLRLPSFSRIRNQDGSTIGLSDRLFGPVVETPVAPGLGAGTRRAARAHVAGVTIVGLAAILASVARPWSTASVLVAISVAGVLLAVAQRLLRTAAPTAVIGDACAGAVALAFPSAVAASVVTLAPDAPTSTVLACACLAASGTLGYVAMRLVAQRHIGTPLAVGAGLGALAITLATFGVPNATVLDTLVATVLLVGAVLLGLSSSIDAGRQRADRLLDGADYAAAAVTAGGVAALARAASLIAPGIWVLSTAIMVLIVSASVQLMPEEWRRGPIAGVTIAGAVVLVIAGYPALTGGLQAIAVPGGLWEGDLGSVAAASSLGWQGPAALVVLACAAALGLPKPLGYDAAGLAVGLATVGTPAALGGPWWSPIVIGLAISTGYAIASVIAPEPRAGYARLTVAVALALYALGSSLVRDWTTAAALGVVALVCVVVAALVAGYARIRLGDTSIDEEGPEGPHLSLIGGTATVGALLAAPGAVAALAATMDRDPRTILAACLATTAVGVAILGAVRKAVPAYLGWATVGVSAGGTIVALAELTLPHPTGVYAAAAALMCVLIELIRTGTPMVKPIRPTTLEQPAFRPDEAVRWRIAGWSPELPQWRRWPSYPAAGAFVAAALPALIAVIAIAPTIREAIATPYRSLDAIWEGPPAGIGSAVNATAVLTALLLTIAAGIAAIGFGGGVTRSVTRVTAMAGLTLLILPTALNLSWSARVLAGLTVFTVCVLSVALTEPPTDSDTDRPLRTGRLGVLLMGLIAGGAGLAGALATPGMTIFTFGGAVAVGAAAALGGRSQTARILGWLGASVAAELFVVAISIDAGLAPQWTAFGVLAIGALLMTGATTLPRLARVEAEYEAATVEWAGHIAAIIALVVVVRAPHYMAPLLAAWGSVIGIALMRAGLRPNRRIVLLGAIGLTQIIAWWLIGMSAENVSPEAYTVPFAAVALIVGAIELRRRQELLDSWTAFGPGLVTAFGPTVVIVLVTEAAPIREVGLIVAAVLTLIYGSVRRQQAPLAIGSVVTAIAALHALSLVSPWLILVPLGITLVILGASSERRRQLSEGYRTLQ</sequence>
<feature type="transmembrane region" description="Helical" evidence="2">
    <location>
        <begin position="929"/>
        <end position="950"/>
    </location>
</feature>
<feature type="transmembrane region" description="Helical" evidence="2">
    <location>
        <begin position="354"/>
        <end position="376"/>
    </location>
</feature>
<feature type="transmembrane region" description="Helical" evidence="2">
    <location>
        <begin position="1594"/>
        <end position="1611"/>
    </location>
</feature>
<feature type="transmembrane region" description="Helical" evidence="2">
    <location>
        <begin position="327"/>
        <end position="348"/>
    </location>
</feature>
<feature type="transmembrane region" description="Helical" evidence="2">
    <location>
        <begin position="513"/>
        <end position="534"/>
    </location>
</feature>
<proteinExistence type="predicted"/>
<feature type="transmembrane region" description="Helical" evidence="2">
    <location>
        <begin position="1311"/>
        <end position="1328"/>
    </location>
</feature>
<dbReference type="EMBL" id="JACHMN010000002">
    <property type="protein sequence ID" value="MBB5870325.1"/>
    <property type="molecule type" value="Genomic_DNA"/>
</dbReference>
<dbReference type="NCBIfam" id="NF047321">
    <property type="entry name" value="SCO7613_CTERM"/>
    <property type="match status" value="1"/>
</dbReference>
<evidence type="ECO:0000256" key="1">
    <source>
        <dbReference type="SAM" id="MobiDB-lite"/>
    </source>
</evidence>
<feature type="transmembrane region" description="Helical" evidence="2">
    <location>
        <begin position="1248"/>
        <end position="1267"/>
    </location>
</feature>
<protein>
    <submittedName>
        <fullName evidence="3">Uncharacterized protein</fullName>
    </submittedName>
</protein>
<feature type="transmembrane region" description="Helical" evidence="2">
    <location>
        <begin position="212"/>
        <end position="233"/>
    </location>
</feature>
<feature type="transmembrane region" description="Helical" evidence="2">
    <location>
        <begin position="665"/>
        <end position="686"/>
    </location>
</feature>
<keyword evidence="2" id="KW-1133">Transmembrane helix</keyword>
<feature type="transmembrane region" description="Helical" evidence="2">
    <location>
        <begin position="1024"/>
        <end position="1048"/>
    </location>
</feature>
<feature type="transmembrane region" description="Helical" evidence="2">
    <location>
        <begin position="957"/>
        <end position="976"/>
    </location>
</feature>
<feature type="transmembrane region" description="Helical" evidence="2">
    <location>
        <begin position="159"/>
        <end position="180"/>
    </location>
</feature>
<feature type="transmembrane region" description="Helical" evidence="2">
    <location>
        <begin position="609"/>
        <end position="627"/>
    </location>
</feature>
<feature type="transmembrane region" description="Helical" evidence="2">
    <location>
        <begin position="1106"/>
        <end position="1124"/>
    </location>
</feature>
<feature type="transmembrane region" description="Helical" evidence="2">
    <location>
        <begin position="1213"/>
        <end position="1241"/>
    </location>
</feature>
<feature type="transmembrane region" description="Helical" evidence="2">
    <location>
        <begin position="1080"/>
        <end position="1100"/>
    </location>
</feature>
<feature type="transmembrane region" description="Helical" evidence="2">
    <location>
        <begin position="982"/>
        <end position="1003"/>
    </location>
</feature>
<dbReference type="RefSeq" id="WP_184837645.1">
    <property type="nucleotide sequence ID" value="NZ_JACHMN010000002.1"/>
</dbReference>
<feature type="transmembrane region" description="Helical" evidence="2">
    <location>
        <begin position="269"/>
        <end position="287"/>
    </location>
</feature>
<feature type="transmembrane region" description="Helical" evidence="2">
    <location>
        <begin position="187"/>
        <end position="206"/>
    </location>
</feature>
<accession>A0A841BRJ5</accession>
<feature type="transmembrane region" description="Helical" evidence="2">
    <location>
        <begin position="1334"/>
        <end position="1351"/>
    </location>
</feature>
<feature type="transmembrane region" description="Helical" evidence="2">
    <location>
        <begin position="487"/>
        <end position="506"/>
    </location>
</feature>
<feature type="transmembrane region" description="Helical" evidence="2">
    <location>
        <begin position="723"/>
        <end position="744"/>
    </location>
</feature>
<feature type="transmembrane region" description="Helical" evidence="2">
    <location>
        <begin position="1548"/>
        <end position="1564"/>
    </location>
</feature>
<feature type="transmembrane region" description="Helical" evidence="2">
    <location>
        <begin position="1054"/>
        <end position="1073"/>
    </location>
</feature>
<feature type="transmembrane region" description="Helical" evidence="2">
    <location>
        <begin position="836"/>
        <end position="855"/>
    </location>
</feature>
<feature type="transmembrane region" description="Helical" evidence="2">
    <location>
        <begin position="692"/>
        <end position="711"/>
    </location>
</feature>
<organism evidence="3 4">
    <name type="scientific">Allocatelliglobosispora scoriae</name>
    <dbReference type="NCBI Taxonomy" id="643052"/>
    <lineage>
        <taxon>Bacteria</taxon>
        <taxon>Bacillati</taxon>
        <taxon>Actinomycetota</taxon>
        <taxon>Actinomycetes</taxon>
        <taxon>Micromonosporales</taxon>
        <taxon>Micromonosporaceae</taxon>
        <taxon>Allocatelliglobosispora</taxon>
    </lineage>
</organism>
<dbReference type="InterPro" id="IPR058062">
    <property type="entry name" value="SCO7613_C"/>
</dbReference>
<evidence type="ECO:0000313" key="3">
    <source>
        <dbReference type="EMBL" id="MBB5870325.1"/>
    </source>
</evidence>
<evidence type="ECO:0000313" key="4">
    <source>
        <dbReference type="Proteomes" id="UP000587527"/>
    </source>
</evidence>
<keyword evidence="2" id="KW-0812">Transmembrane</keyword>
<feature type="transmembrane region" description="Helical" evidence="2">
    <location>
        <begin position="383"/>
        <end position="403"/>
    </location>
</feature>